<dbReference type="GeneID" id="57976552"/>
<name>A0A380PCQ2_YERPE</name>
<keyword evidence="2" id="KW-1185">Reference proteome</keyword>
<reference evidence="1 2" key="1">
    <citation type="journal article" date="2001" name="Nature">
        <title>Genome sequence of Yersinia pestis, the causative agent of plague.</title>
        <authorList>
            <person name="Parkhill J."/>
            <person name="Wren B.W."/>
            <person name="Thomson N.R."/>
            <person name="Titball R.W."/>
            <person name="Holden M.T.G."/>
            <person name="Prentice M.B."/>
            <person name="Sebaihia M."/>
            <person name="James K.D."/>
            <person name="Churcher C."/>
            <person name="Mungall K.L."/>
            <person name="Baker S."/>
            <person name="Basham D."/>
            <person name="Bentley S.D."/>
            <person name="Brooks K."/>
            <person name="Cerdeno-Tarraga A.M."/>
            <person name="Chillingworth T."/>
            <person name="Cronin A."/>
            <person name="Davies R.M."/>
            <person name="Davis P."/>
            <person name="Dougan G."/>
            <person name="Feltwell T."/>
            <person name="Hamlin N."/>
            <person name="Holroyd S."/>
            <person name="Jagels K."/>
            <person name="Leather S."/>
            <person name="Karlyshev A.V."/>
            <person name="Moule S."/>
            <person name="Oyston P.C.F."/>
            <person name="Quail M."/>
            <person name="Rutherford K."/>
            <person name="Simmonds M."/>
            <person name="Skelton J."/>
            <person name="Stevens K."/>
            <person name="Whitehead S."/>
            <person name="Barrell B.G."/>
        </authorList>
    </citation>
    <scope>NUCLEOTIDE SEQUENCE [LARGE SCALE GENOMIC DNA]</scope>
    <source>
        <strain evidence="2">CO-92 / Biovar Orientalis</strain>
    </source>
</reference>
<protein>
    <submittedName>
        <fullName evidence="1">Conserved hypothetical phage protein</fullName>
    </submittedName>
</protein>
<dbReference type="AlphaFoldDB" id="A0A380PCQ2"/>
<dbReference type="RefSeq" id="WP_002211717.1">
    <property type="nucleotide sequence ID" value="NZ_CP009492.1"/>
</dbReference>
<sequence>MTAKLNIIQFAGYDKADHNKANVIRLLKEALEFAENGNPQSIAIIMISNGDVMDCYHHGGAPYVMVGAIESLKTDYIHSQIERR</sequence>
<accession>A0A380PCQ2</accession>
<dbReference type="Proteomes" id="UP000000815">
    <property type="component" value="Chromosome"/>
</dbReference>
<accession>A0A384KLX9</accession>
<dbReference type="OMA" id="HNRTEVI"/>
<evidence type="ECO:0000313" key="1">
    <source>
        <dbReference type="EMBL" id="CAL20746.1"/>
    </source>
</evidence>
<accession>Q7CIE6</accession>
<proteinExistence type="predicted"/>
<gene>
    <name evidence="1" type="ordered locus">YPO2112</name>
</gene>
<dbReference type="PATRIC" id="fig|214092.21.peg.2500"/>
<accession>Q0WF48</accession>
<dbReference type="OrthoDB" id="6626195at2"/>
<dbReference type="EMBL" id="AL590842">
    <property type="protein sequence ID" value="CAL20746.1"/>
    <property type="molecule type" value="Genomic_DNA"/>
</dbReference>
<organism evidence="1 2">
    <name type="scientific">Yersinia pestis</name>
    <dbReference type="NCBI Taxonomy" id="632"/>
    <lineage>
        <taxon>Bacteria</taxon>
        <taxon>Pseudomonadati</taxon>
        <taxon>Pseudomonadota</taxon>
        <taxon>Gammaproteobacteria</taxon>
        <taxon>Enterobacterales</taxon>
        <taxon>Yersiniaceae</taxon>
        <taxon>Yersinia</taxon>
    </lineage>
</organism>
<evidence type="ECO:0000313" key="2">
    <source>
        <dbReference type="Proteomes" id="UP000000815"/>
    </source>
</evidence>
<dbReference type="PIR" id="AG0257">
    <property type="entry name" value="AG0257"/>
</dbReference>
<dbReference type="KEGG" id="ype:YPO2112"/>